<dbReference type="SUPFAM" id="SSF81321">
    <property type="entry name" value="Family A G protein-coupled receptor-like"/>
    <property type="match status" value="1"/>
</dbReference>
<keyword evidence="2" id="KW-1185">Reference proteome</keyword>
<protein>
    <submittedName>
        <fullName evidence="3">G protein-coupled receptor</fullName>
    </submittedName>
</protein>
<name>A0A915DIX0_9BILA</name>
<accession>A0A915DIX0</accession>
<dbReference type="Proteomes" id="UP000887574">
    <property type="component" value="Unplaced"/>
</dbReference>
<evidence type="ECO:0000256" key="1">
    <source>
        <dbReference type="SAM" id="Phobius"/>
    </source>
</evidence>
<feature type="transmembrane region" description="Helical" evidence="1">
    <location>
        <begin position="179"/>
        <end position="205"/>
    </location>
</feature>
<organism evidence="2 3">
    <name type="scientific">Ditylenchus dipsaci</name>
    <dbReference type="NCBI Taxonomy" id="166011"/>
    <lineage>
        <taxon>Eukaryota</taxon>
        <taxon>Metazoa</taxon>
        <taxon>Ecdysozoa</taxon>
        <taxon>Nematoda</taxon>
        <taxon>Chromadorea</taxon>
        <taxon>Rhabditida</taxon>
        <taxon>Tylenchina</taxon>
        <taxon>Tylenchomorpha</taxon>
        <taxon>Sphaerularioidea</taxon>
        <taxon>Anguinidae</taxon>
        <taxon>Anguininae</taxon>
        <taxon>Ditylenchus</taxon>
    </lineage>
</organism>
<feature type="transmembrane region" description="Helical" evidence="1">
    <location>
        <begin position="138"/>
        <end position="159"/>
    </location>
</feature>
<feature type="transmembrane region" description="Helical" evidence="1">
    <location>
        <begin position="225"/>
        <end position="245"/>
    </location>
</feature>
<evidence type="ECO:0000313" key="2">
    <source>
        <dbReference type="Proteomes" id="UP000887574"/>
    </source>
</evidence>
<proteinExistence type="predicted"/>
<keyword evidence="1" id="KW-0472">Membrane</keyword>
<keyword evidence="1" id="KW-1133">Transmembrane helix</keyword>
<keyword evidence="1" id="KW-0812">Transmembrane</keyword>
<sequence length="372" mass="43156">MLSNNMKKLGSAYRVIAMCHTYYSSSGKGEAIGYTLFNSRIHLDAVAERDALVNLRFWLVAVVGGSVAVFGMVANGLLARLFVSRLNFRHSPFFFLGFVALFDTLLDLIYLLLLTPPILGEHFNWVHLYLYWLPQARWLYLFGQIFKISSCFCLIVASFERYMMTRHWTFSGFDYRTRWFILGCAIFGAIFVKLFTAVDVVVVFNRNCSRIFQRYTIGQAGHKEWLASFINLLTVIIPFGTLVFLNGGIVLMLRHQNVQVAFELNRFWLYMHLGVYDTIFFNTRMPDLMEYLYPGLLQRTYPYQYRICSDCASLMTVLGNALRFPAHICSNKEISEQLQLMLCASDKEIEVRSFYSTSVYRVNHFLERLFGP</sequence>
<dbReference type="WBParaSite" id="jg1994">
    <property type="protein sequence ID" value="jg1994"/>
    <property type="gene ID" value="jg1994"/>
</dbReference>
<dbReference type="Gene3D" id="1.20.1070.10">
    <property type="entry name" value="Rhodopsin 7-helix transmembrane proteins"/>
    <property type="match status" value="1"/>
</dbReference>
<dbReference type="AlphaFoldDB" id="A0A915DIX0"/>
<dbReference type="PANTHER" id="PTHR46709">
    <property type="entry name" value="PROTEIN CBG23488-RELATED"/>
    <property type="match status" value="1"/>
</dbReference>
<evidence type="ECO:0000313" key="3">
    <source>
        <dbReference type="WBParaSite" id="jg1994"/>
    </source>
</evidence>
<dbReference type="PANTHER" id="PTHR46709:SF12">
    <property type="entry name" value="G-PROTEIN COUPLED RECEPTORS FAMILY 1 PROFILE DOMAIN-CONTAINING PROTEIN"/>
    <property type="match status" value="1"/>
</dbReference>
<feature type="transmembrane region" description="Helical" evidence="1">
    <location>
        <begin position="93"/>
        <end position="118"/>
    </location>
</feature>
<feature type="transmembrane region" description="Helical" evidence="1">
    <location>
        <begin position="57"/>
        <end position="81"/>
    </location>
</feature>
<reference evidence="3" key="1">
    <citation type="submission" date="2022-11" db="UniProtKB">
        <authorList>
            <consortium name="WormBaseParasite"/>
        </authorList>
    </citation>
    <scope>IDENTIFICATION</scope>
</reference>